<name>A0AAV0TQ20_HYABA</name>
<accession>A0AAV0TQ20</accession>
<reference evidence="1" key="1">
    <citation type="submission" date="2022-12" db="EMBL/GenBank/DDBJ databases">
        <authorList>
            <person name="Webb A."/>
        </authorList>
    </citation>
    <scope>NUCLEOTIDE SEQUENCE</scope>
    <source>
        <strain evidence="1">Hp1</strain>
    </source>
</reference>
<proteinExistence type="predicted"/>
<evidence type="ECO:0000313" key="1">
    <source>
        <dbReference type="EMBL" id="CAI5724820.1"/>
    </source>
</evidence>
<dbReference type="Proteomes" id="UP001162031">
    <property type="component" value="Unassembled WGS sequence"/>
</dbReference>
<evidence type="ECO:0000313" key="2">
    <source>
        <dbReference type="Proteomes" id="UP001162031"/>
    </source>
</evidence>
<dbReference type="AlphaFoldDB" id="A0AAV0TQ20"/>
<comment type="caution">
    <text evidence="1">The sequence shown here is derived from an EMBL/GenBank/DDBJ whole genome shotgun (WGS) entry which is preliminary data.</text>
</comment>
<protein>
    <submittedName>
        <fullName evidence="1">Uncharacterized protein</fullName>
    </submittedName>
</protein>
<dbReference type="EMBL" id="CANTFL010000568">
    <property type="protein sequence ID" value="CAI5724820.1"/>
    <property type="molecule type" value="Genomic_DNA"/>
</dbReference>
<organism evidence="1 2">
    <name type="scientific">Hyaloperonospora brassicae</name>
    <name type="common">Brassica downy mildew</name>
    <name type="synonym">Peronospora brassicae</name>
    <dbReference type="NCBI Taxonomy" id="162125"/>
    <lineage>
        <taxon>Eukaryota</taxon>
        <taxon>Sar</taxon>
        <taxon>Stramenopiles</taxon>
        <taxon>Oomycota</taxon>
        <taxon>Peronosporomycetes</taxon>
        <taxon>Peronosporales</taxon>
        <taxon>Peronosporaceae</taxon>
        <taxon>Hyaloperonospora</taxon>
    </lineage>
</organism>
<gene>
    <name evidence="1" type="ORF">HBR001_LOCUS3454</name>
</gene>
<sequence>MTTSVSNMSNPNTPLAYLTDIAEHRNDVLVNGTIKAGEVGNREERVLNIRQFLDIETLVGSFAQQKMAEDKFAAVECLLIELTEVKVEGLLDWYRVANKGATPEEALGSALADTYGDDVMAQAIVRASIKKKAKIGAPLEAVKDAMIACWNAEGRTTNEVLQWLERDKPSSDKDLFDYGIAKLLTGADTVHKHVAEVLLDHFEGEYVRFFVALVRAEKKETADESVMKACWDWLRSKHPDYAVEHEAFRTLMDPSPEGNKWAEAEDHLFGWPTKDEKKEIYEELTSGPVSGN</sequence>
<keyword evidence="2" id="KW-1185">Reference proteome</keyword>